<gene>
    <name evidence="6" type="ORF">ACFL27_20075</name>
</gene>
<evidence type="ECO:0000256" key="4">
    <source>
        <dbReference type="PROSITE-ProRule" id="PRU10141"/>
    </source>
</evidence>
<feature type="repeat" description="TPR" evidence="3">
    <location>
        <begin position="1069"/>
        <end position="1102"/>
    </location>
</feature>
<dbReference type="PROSITE" id="PS50011">
    <property type="entry name" value="PROTEIN_KINASE_DOM"/>
    <property type="match status" value="1"/>
</dbReference>
<evidence type="ECO:0000313" key="6">
    <source>
        <dbReference type="EMBL" id="MFC1852501.1"/>
    </source>
</evidence>
<feature type="repeat" description="TPR" evidence="3">
    <location>
        <begin position="989"/>
        <end position="1022"/>
    </location>
</feature>
<dbReference type="Pfam" id="PF13432">
    <property type="entry name" value="TPR_16"/>
    <property type="match status" value="1"/>
</dbReference>
<dbReference type="InterPro" id="IPR041664">
    <property type="entry name" value="AAA_16"/>
</dbReference>
<keyword evidence="2 4" id="KW-0067">ATP-binding</keyword>
<dbReference type="InterPro" id="IPR027417">
    <property type="entry name" value="P-loop_NTPase"/>
</dbReference>
<dbReference type="Gene3D" id="1.10.510.10">
    <property type="entry name" value="Transferase(Phosphotransferase) domain 1"/>
    <property type="match status" value="2"/>
</dbReference>
<dbReference type="SUPFAM" id="SSF52540">
    <property type="entry name" value="P-loop containing nucleoside triphosphate hydrolases"/>
    <property type="match status" value="1"/>
</dbReference>
<name>A0ABV6Z222_UNCC1</name>
<dbReference type="PANTHER" id="PTHR16305">
    <property type="entry name" value="TESTICULAR SOLUBLE ADENYLYL CYCLASE"/>
    <property type="match status" value="1"/>
</dbReference>
<dbReference type="InterPro" id="IPR003593">
    <property type="entry name" value="AAA+_ATPase"/>
</dbReference>
<dbReference type="PANTHER" id="PTHR16305:SF28">
    <property type="entry name" value="GUANYLATE CYCLASE DOMAIN-CONTAINING PROTEIN"/>
    <property type="match status" value="1"/>
</dbReference>
<evidence type="ECO:0000313" key="7">
    <source>
        <dbReference type="Proteomes" id="UP001594351"/>
    </source>
</evidence>
<dbReference type="InterPro" id="IPR011009">
    <property type="entry name" value="Kinase-like_dom_sf"/>
</dbReference>
<keyword evidence="1 4" id="KW-0547">Nucleotide-binding</keyword>
<dbReference type="InterPro" id="IPR000719">
    <property type="entry name" value="Prot_kinase_dom"/>
</dbReference>
<evidence type="ECO:0000259" key="5">
    <source>
        <dbReference type="PROSITE" id="PS50011"/>
    </source>
</evidence>
<feature type="repeat" description="TPR" evidence="3">
    <location>
        <begin position="949"/>
        <end position="982"/>
    </location>
</feature>
<dbReference type="InterPro" id="IPR008271">
    <property type="entry name" value="Ser/Thr_kinase_AS"/>
</dbReference>
<evidence type="ECO:0000256" key="1">
    <source>
        <dbReference type="ARBA" id="ARBA00022741"/>
    </source>
</evidence>
<dbReference type="InterPro" id="IPR025662">
    <property type="entry name" value="Sigma_54_int_dom_ATP-bd_1"/>
</dbReference>
<reference evidence="6 7" key="1">
    <citation type="submission" date="2024-09" db="EMBL/GenBank/DDBJ databases">
        <title>Laminarin stimulates single cell rates of sulfate reduction while oxygen inhibits transcriptomic activity in coastal marine sediment.</title>
        <authorList>
            <person name="Lindsay M."/>
            <person name="Orcutt B."/>
            <person name="Emerson D."/>
            <person name="Stepanauskas R."/>
            <person name="D'Angelo T."/>
        </authorList>
    </citation>
    <scope>NUCLEOTIDE SEQUENCE [LARGE SCALE GENOMIC DNA]</scope>
    <source>
        <strain evidence="6">SAG AM-311-K15</strain>
    </source>
</reference>
<dbReference type="Pfam" id="PF13424">
    <property type="entry name" value="TPR_12"/>
    <property type="match status" value="1"/>
</dbReference>
<dbReference type="PROSITE" id="PS00675">
    <property type="entry name" value="SIGMA54_INTERACT_1"/>
    <property type="match status" value="1"/>
</dbReference>
<dbReference type="SMART" id="SM00028">
    <property type="entry name" value="TPR"/>
    <property type="match status" value="8"/>
</dbReference>
<dbReference type="Gene3D" id="3.40.50.300">
    <property type="entry name" value="P-loop containing nucleotide triphosphate hydrolases"/>
    <property type="match status" value="1"/>
</dbReference>
<dbReference type="EMBL" id="JBHPBY010000321">
    <property type="protein sequence ID" value="MFC1852501.1"/>
    <property type="molecule type" value="Genomic_DNA"/>
</dbReference>
<dbReference type="Pfam" id="PF13191">
    <property type="entry name" value="AAA_16"/>
    <property type="match status" value="1"/>
</dbReference>
<dbReference type="SMART" id="SM00220">
    <property type="entry name" value="S_TKc"/>
    <property type="match status" value="1"/>
</dbReference>
<dbReference type="PROSITE" id="PS50005">
    <property type="entry name" value="TPR"/>
    <property type="match status" value="3"/>
</dbReference>
<dbReference type="SUPFAM" id="SSF56112">
    <property type="entry name" value="Protein kinase-like (PK-like)"/>
    <property type="match status" value="1"/>
</dbReference>
<feature type="domain" description="Protein kinase" evidence="5">
    <location>
        <begin position="11"/>
        <end position="332"/>
    </location>
</feature>
<dbReference type="InterPro" id="IPR019734">
    <property type="entry name" value="TPR_rpt"/>
</dbReference>
<evidence type="ECO:0000256" key="3">
    <source>
        <dbReference type="PROSITE-ProRule" id="PRU00339"/>
    </source>
</evidence>
<dbReference type="PROSITE" id="PS00107">
    <property type="entry name" value="PROTEIN_KINASE_ATP"/>
    <property type="match status" value="1"/>
</dbReference>
<dbReference type="Pfam" id="PF13181">
    <property type="entry name" value="TPR_8"/>
    <property type="match status" value="3"/>
</dbReference>
<dbReference type="Gene3D" id="1.25.40.10">
    <property type="entry name" value="Tetratricopeptide repeat domain"/>
    <property type="match status" value="4"/>
</dbReference>
<keyword evidence="3" id="KW-0802">TPR repeat</keyword>
<organism evidence="6 7">
    <name type="scientific">candidate division CSSED10-310 bacterium</name>
    <dbReference type="NCBI Taxonomy" id="2855610"/>
    <lineage>
        <taxon>Bacteria</taxon>
        <taxon>Bacteria division CSSED10-310</taxon>
    </lineage>
</organism>
<dbReference type="Pfam" id="PF00069">
    <property type="entry name" value="Pkinase"/>
    <property type="match status" value="2"/>
</dbReference>
<accession>A0ABV6Z222</accession>
<evidence type="ECO:0000256" key="2">
    <source>
        <dbReference type="ARBA" id="ARBA00022840"/>
    </source>
</evidence>
<feature type="binding site" evidence="4">
    <location>
        <position position="40"/>
    </location>
    <ligand>
        <name>ATP</name>
        <dbReference type="ChEBI" id="CHEBI:30616"/>
    </ligand>
</feature>
<dbReference type="SUPFAM" id="SSF48452">
    <property type="entry name" value="TPR-like"/>
    <property type="match status" value="3"/>
</dbReference>
<comment type="caution">
    <text evidence="6">The sequence shown here is derived from an EMBL/GenBank/DDBJ whole genome shotgun (WGS) entry which is preliminary data.</text>
</comment>
<sequence>MHAHAQNIGFYKLLEPLGRGGMGVVYRAQHKLSGDIVALKTIRATGEMELLGIRREIRALARIRHPWIVKIVAEGVQDGLPWYAMEFLEGVTLRHYFTRSIAHQETGDGGSEEATPDTWWTRSLGKLKITAQTAVDPGLALESDDQTGSIPDRTAPTGFVSKRGDLSSVLPLVRKLCFTLAFLHGEGIVHRDLKPENIMIKQDGIPVLVDFGLMTEFSGEESRESLTVEAGGAGTVSYIAPEQIRGELVDARADLYALGCILYELLVGHPPFIGRNPAKIIRAHLENPLISPSTLRPEIGPELDELLHRLLAKNPRERVGHADVVAAILSEICGDECVVEGPRPKAYLYQSRCAGRDSALEKLRLFSRDLYRGKGGLVLIGGESGVGKTRLLMEIGRELARDHVLVLTGECSERLGRSLEAFQKPLQAIADRCRKRGLAETERLLGRRGKILAMYEPAISSLPGQDTYPDPVELPADAATLRLFSYLAETMRELTEETPVALLLDDLQWADELVLDFFEFVLRTTPFADNPLVILGTYRSEAVLSSLGKIIDTPDVDRISLDRLDEASITMMVGDKLGMSPPPGPFSRYLSAKSAGNPLFVSEYLRLAVDTGLLIRGPLGNWQLEIDVDEGTPEMEVYQKLPIPTSLQELIERRLEKLSATARATVEVATILGREIPTILLGAMTDLDDEELLDVTEKLLQHQIFEKSSVGALRFCHAQIRDISLSQVDPEQRQELHRRAAESIERIFARQLEQYQAELGMHWEQARDVERARTCYLTAARRVKDRYDYKEAERLYQSYLNLGTVETTESLTARIEHSNVLKRLGRFSAALKEYTLVSDTTDETKLRAICTRGKATILETQGDIQGARKAYQAALEMSEAYPLEQIMTLNDMAFFECELQGNNKEAERLCQRTRDLLISLYPTLHDCFETSSSEVKLQGIPREAYSGLIYALHNFGVVYFKHGDLDRALAFYRKCIGLFEQTGYRWGMWAVSINIGHVYVNLGDLDSALENYQKYLTICEEIGDRGGSGRASCYIGIAYHDRGDLERALENYQKYQAVSQEIGDRRSTGVASCNIGIVYRDRGDLDSALESLQKYLTISEETGNDYGQAEAIMELSEIYRVKGDLPRALKMNSQAIETFKEAGIEIRIGDCWCRRAECDLNSGDLTAAHDSLARANEIYIQNKGGEYSWRVPLIKVRLAIADLNTEAGKQVPEKAEQVVVQALRLVEEAHKSDRIPFKIETSFLLGVALKAQGLSEEAQASLERALALAQQHGYGLLERRIREEFTHT</sequence>
<keyword evidence="7" id="KW-1185">Reference proteome</keyword>
<dbReference type="Proteomes" id="UP001594351">
    <property type="component" value="Unassembled WGS sequence"/>
</dbReference>
<protein>
    <submittedName>
        <fullName evidence="6">Tetratricopeptide repeat protein</fullName>
    </submittedName>
</protein>
<dbReference type="SMART" id="SM00382">
    <property type="entry name" value="AAA"/>
    <property type="match status" value="1"/>
</dbReference>
<dbReference type="InterPro" id="IPR011990">
    <property type="entry name" value="TPR-like_helical_dom_sf"/>
</dbReference>
<dbReference type="InterPro" id="IPR017441">
    <property type="entry name" value="Protein_kinase_ATP_BS"/>
</dbReference>
<proteinExistence type="predicted"/>
<dbReference type="PROSITE" id="PS00108">
    <property type="entry name" value="PROTEIN_KINASE_ST"/>
    <property type="match status" value="1"/>
</dbReference>
<dbReference type="CDD" id="cd14014">
    <property type="entry name" value="STKc_PknB_like"/>
    <property type="match status" value="1"/>
</dbReference>